<dbReference type="GO" id="GO:0042025">
    <property type="term" value="C:host cell nucleus"/>
    <property type="evidence" value="ECO:0007669"/>
    <property type="project" value="UniProtKB-SubCell"/>
</dbReference>
<evidence type="ECO:0000256" key="4">
    <source>
        <dbReference type="ARBA" id="ARBA00022741"/>
    </source>
</evidence>
<dbReference type="GO" id="GO:0019079">
    <property type="term" value="P:viral genome replication"/>
    <property type="evidence" value="ECO:0007669"/>
    <property type="project" value="InterPro"/>
</dbReference>
<name>A0A8A4XCI1_9VIRU</name>
<dbReference type="GO" id="GO:0005524">
    <property type="term" value="F:ATP binding"/>
    <property type="evidence" value="ECO:0007669"/>
    <property type="project" value="UniProtKB-KW"/>
</dbReference>
<keyword evidence="2" id="KW-1048">Host nucleus</keyword>
<evidence type="ECO:0000256" key="5">
    <source>
        <dbReference type="ARBA" id="ARBA00022840"/>
    </source>
</evidence>
<evidence type="ECO:0000256" key="2">
    <source>
        <dbReference type="ARBA" id="ARBA00022562"/>
    </source>
</evidence>
<dbReference type="InterPro" id="IPR001257">
    <property type="entry name" value="Parvovirus_NS1_helicase"/>
</dbReference>
<reference evidence="7" key="1">
    <citation type="submission" date="2020-09" db="EMBL/GenBank/DDBJ databases">
        <title>Parvovirus dark matter in the feces of wild birds.</title>
        <authorList>
            <person name="Dai Z."/>
            <person name="Yang S."/>
            <person name="Zhang W."/>
        </authorList>
    </citation>
    <scope>NUCLEOTIDE SEQUENCE</scope>
    <source>
        <strain evidence="7">Plw156par01</strain>
    </source>
</reference>
<organism evidence="7">
    <name type="scientific">Phylloscopus proregulus ambidensovirus</name>
    <dbReference type="NCBI Taxonomy" id="2794568"/>
    <lineage>
        <taxon>Viruses</taxon>
        <taxon>Monodnaviria</taxon>
        <taxon>Shotokuvirae</taxon>
        <taxon>Cossaviricota</taxon>
        <taxon>Quintoviricetes</taxon>
        <taxon>Piccovirales</taxon>
        <taxon>Parvoviridae</taxon>
        <taxon>Densovirinae</taxon>
        <taxon>Ambidensovirus</taxon>
    </lineage>
</organism>
<dbReference type="GO" id="GO:0006260">
    <property type="term" value="P:DNA replication"/>
    <property type="evidence" value="ECO:0007669"/>
    <property type="project" value="UniProtKB-KW"/>
</dbReference>
<sequence length="225" mass="26628">MKRTHIFDRSRYLADAYYSLEESLEVIDELIRFQYEDDEERIYNFLTTLVDILDKRRPKLNTMVIESPPSAGKNYFFDMIFNICINVGYLQTANKNNHFAFMDAFNKRVIVWNEVNYEPSQTDMCKQLTGGDTCTVAYKNKPDVLITRTPLFCMCNQQCPFQYEDAFAQRVVQTQWKYAGFLKDKDKYPYPLAFFSLLDKYNIDYGKLPDWETGFPVIDKEQNIV</sequence>
<evidence type="ECO:0000256" key="3">
    <source>
        <dbReference type="ARBA" id="ARBA00022705"/>
    </source>
</evidence>
<evidence type="ECO:0000313" key="7">
    <source>
        <dbReference type="EMBL" id="QTE03951.1"/>
    </source>
</evidence>
<dbReference type="InterPro" id="IPR027417">
    <property type="entry name" value="P-loop_NTPase"/>
</dbReference>
<dbReference type="EMBL" id="MW046514">
    <property type="protein sequence ID" value="QTE03951.1"/>
    <property type="molecule type" value="Genomic_DNA"/>
</dbReference>
<keyword evidence="5" id="KW-0067">ATP-binding</keyword>
<dbReference type="SUPFAM" id="SSF52540">
    <property type="entry name" value="P-loop containing nucleoside triphosphate hydrolases"/>
    <property type="match status" value="1"/>
</dbReference>
<keyword evidence="4" id="KW-0547">Nucleotide-binding</keyword>
<protein>
    <submittedName>
        <fullName evidence="7">Nonstructural protein 1</fullName>
    </submittedName>
</protein>
<evidence type="ECO:0000259" key="6">
    <source>
        <dbReference type="Pfam" id="PF01057"/>
    </source>
</evidence>
<dbReference type="Gene3D" id="3.40.50.300">
    <property type="entry name" value="P-loop containing nucleotide triphosphate hydrolases"/>
    <property type="match status" value="1"/>
</dbReference>
<keyword evidence="3" id="KW-0235">DNA replication</keyword>
<dbReference type="Pfam" id="PF01057">
    <property type="entry name" value="Parvo_NS1"/>
    <property type="match status" value="1"/>
</dbReference>
<evidence type="ECO:0000256" key="1">
    <source>
        <dbReference type="ARBA" id="ARBA00004147"/>
    </source>
</evidence>
<feature type="domain" description="Parvovirus non-structural protein 1 helicase" evidence="6">
    <location>
        <begin position="48"/>
        <end position="156"/>
    </location>
</feature>
<comment type="subcellular location">
    <subcellularLocation>
        <location evidence="1">Host nucleus</location>
    </subcellularLocation>
</comment>
<proteinExistence type="predicted"/>
<accession>A0A8A4XCI1</accession>